<feature type="compositionally biased region" description="Acidic residues" evidence="1">
    <location>
        <begin position="291"/>
        <end position="300"/>
    </location>
</feature>
<comment type="caution">
    <text evidence="3">The sequence shown here is derived from an EMBL/GenBank/DDBJ whole genome shotgun (WGS) entry which is preliminary data.</text>
</comment>
<feature type="transmembrane region" description="Helical" evidence="2">
    <location>
        <begin position="238"/>
        <end position="258"/>
    </location>
</feature>
<sequence length="431" mass="45876">MGPLTTAQLKREAGRLRVAWPGRRGSAAGDDEAEAAQPSEEIAVPLQRLLSVATLTPAQAALLARDLVGWLDAYHRLDVNGVVVDTRAVRLMGTGQVRFDPERVNTSAQSTAESAAAVVEQLVASAQQAGPRRQPAVARLARLGEHHSDVTELAHHVEEVSTELLDGGGPGRVRQVRRGLGALAVASRGLDSAAAEQDHPIRTVQPAAPTVANRRLGPPTRRLPRRVMYHRRRRGHKWKVFLIGLAIVMLVALGWWAAPRLWDELRDGWDELFGSSDPPPVQIDPVSPPPEADDDDEDEATSNGDNGTDGPADVEPPEPDSAGAVNAVRVEATDGECAAGESCAVRVEVELEPAASARAVTWSFEVVDRCDDDSSTQSGVTVTAQAGWTEVWGLSQIEIPEGSALAVMAVTETPDRASSSPMLIPEGNGTC</sequence>
<keyword evidence="2" id="KW-0812">Transmembrane</keyword>
<dbReference type="RefSeq" id="WP_162448753.1">
    <property type="nucleotide sequence ID" value="NZ_WLZY01000001.1"/>
</dbReference>
<dbReference type="AlphaFoldDB" id="A0A7K3LYN6"/>
<name>A0A7K3LYN6_9ACTN</name>
<keyword evidence="2" id="KW-0472">Membrane</keyword>
<evidence type="ECO:0000256" key="2">
    <source>
        <dbReference type="SAM" id="Phobius"/>
    </source>
</evidence>
<feature type="compositionally biased region" description="Pro residues" evidence="1">
    <location>
        <begin position="277"/>
        <end position="290"/>
    </location>
</feature>
<evidence type="ECO:0000313" key="3">
    <source>
        <dbReference type="EMBL" id="NDL56124.1"/>
    </source>
</evidence>
<evidence type="ECO:0000256" key="1">
    <source>
        <dbReference type="SAM" id="MobiDB-lite"/>
    </source>
</evidence>
<proteinExistence type="predicted"/>
<dbReference type="EMBL" id="WLZY01000001">
    <property type="protein sequence ID" value="NDL56124.1"/>
    <property type="molecule type" value="Genomic_DNA"/>
</dbReference>
<organism evidence="3 4">
    <name type="scientific">Phytoactinopolyspora mesophila</name>
    <dbReference type="NCBI Taxonomy" id="2650750"/>
    <lineage>
        <taxon>Bacteria</taxon>
        <taxon>Bacillati</taxon>
        <taxon>Actinomycetota</taxon>
        <taxon>Actinomycetes</taxon>
        <taxon>Jiangellales</taxon>
        <taxon>Jiangellaceae</taxon>
        <taxon>Phytoactinopolyspora</taxon>
    </lineage>
</organism>
<feature type="region of interest" description="Disordered" evidence="1">
    <location>
        <begin position="272"/>
        <end position="322"/>
    </location>
</feature>
<evidence type="ECO:0000313" key="4">
    <source>
        <dbReference type="Proteomes" id="UP000460435"/>
    </source>
</evidence>
<dbReference type="Proteomes" id="UP000460435">
    <property type="component" value="Unassembled WGS sequence"/>
</dbReference>
<protein>
    <submittedName>
        <fullName evidence="3">Uncharacterized protein</fullName>
    </submittedName>
</protein>
<gene>
    <name evidence="3" type="ORF">F7O44_03445</name>
</gene>
<keyword evidence="4" id="KW-1185">Reference proteome</keyword>
<reference evidence="3 4" key="1">
    <citation type="submission" date="2019-11" db="EMBL/GenBank/DDBJ databases">
        <authorList>
            <person name="Li X.-J."/>
            <person name="Feng X.-M."/>
        </authorList>
    </citation>
    <scope>NUCLEOTIDE SEQUENCE [LARGE SCALE GENOMIC DNA]</scope>
    <source>
        <strain evidence="3 4">XMNu-373</strain>
    </source>
</reference>
<accession>A0A7K3LYN6</accession>
<keyword evidence="2" id="KW-1133">Transmembrane helix</keyword>